<feature type="domain" description="Amine oxidase" evidence="4">
    <location>
        <begin position="14"/>
        <end position="238"/>
    </location>
</feature>
<sequence length="470" mass="48913">MAYDVAVVGAGPNGLAAALTMARAGLSVRLLERNSTIGGAARTQELGYAGAIHDLGSAVHPMALLSPFFAEIGLAERVKFVLPKISFAHAMPAGQVGIGWRDLERTVQGLGHDGPGYRRLLEPVVKRMEETAELLLHPLLRRPRELEALAVFGLRAAQLMVPGLGTGELAAAMIAGCSAHAAGGGRGPSASGAGLFLAASAHAGGWPIPLGGSQVISDALAAMFVEAGGNIELNTEVTDRAEIPEKTVIFDSSPEALAKIAGSALPQKYLEILTRTRRGPGSCLVHYVLNAPVPWRNSDLAHAGTIHLGGTAGQIGRDERRIRTRVSAGPYAIVSQPSGFDSSRAPAGKHVLWAYTHVPNGYPGDMSETMNRQLEAVAPGFINTIEHVQTTTAPGLAVQNPNLVGGDISGGATDLRGMLARPVLSPDPWRTPAKGIYLASSSTPPGPAVHGMCGYLAAQSALRHEFGISL</sequence>
<dbReference type="Gene3D" id="3.50.50.60">
    <property type="entry name" value="FAD/NAD(P)-binding domain"/>
    <property type="match status" value="2"/>
</dbReference>
<dbReference type="InterPro" id="IPR036188">
    <property type="entry name" value="FAD/NAD-bd_sf"/>
</dbReference>
<keyword evidence="6" id="KW-1185">Reference proteome</keyword>
<accession>A0ABX1G2B1</accession>
<dbReference type="PRINTS" id="PR00411">
    <property type="entry name" value="PNDRDTASEI"/>
</dbReference>
<dbReference type="EMBL" id="JAAWVT010000001">
    <property type="protein sequence ID" value="NKG20153.1"/>
    <property type="molecule type" value="Genomic_DNA"/>
</dbReference>
<evidence type="ECO:0000259" key="4">
    <source>
        <dbReference type="Pfam" id="PF01593"/>
    </source>
</evidence>
<dbReference type="PANTHER" id="PTHR10668:SF105">
    <property type="entry name" value="DEHYDROGENASE-RELATED"/>
    <property type="match status" value="1"/>
</dbReference>
<evidence type="ECO:0000313" key="6">
    <source>
        <dbReference type="Proteomes" id="UP000746595"/>
    </source>
</evidence>
<name>A0ABX1G2B1_9MICC</name>
<evidence type="ECO:0000256" key="3">
    <source>
        <dbReference type="ARBA" id="ARBA00040298"/>
    </source>
</evidence>
<dbReference type="Gene3D" id="3.90.660.50">
    <property type="match status" value="1"/>
</dbReference>
<proteinExistence type="predicted"/>
<evidence type="ECO:0000256" key="1">
    <source>
        <dbReference type="ARBA" id="ARBA00037217"/>
    </source>
</evidence>
<comment type="caution">
    <text evidence="5">The sequence shown here is derived from an EMBL/GenBank/DDBJ whole genome shotgun (WGS) entry which is preliminary data.</text>
</comment>
<dbReference type="Pfam" id="PF01593">
    <property type="entry name" value="Amino_oxidase"/>
    <property type="match status" value="1"/>
</dbReference>
<dbReference type="PANTHER" id="PTHR10668">
    <property type="entry name" value="PHYTOENE DEHYDROGENASE"/>
    <property type="match status" value="1"/>
</dbReference>
<reference evidence="5 6" key="1">
    <citation type="submission" date="2020-04" db="EMBL/GenBank/DDBJ databases">
        <title>Paeniglutamicibacter sp. ANT13_2, a novel actinomycete isolated from sediment in Antarctica.</title>
        <authorList>
            <person name="Sakdapetsiri C."/>
            <person name="Pinyakong O."/>
        </authorList>
    </citation>
    <scope>NUCLEOTIDE SEQUENCE [LARGE SCALE GENOMIC DNA]</scope>
    <source>
        <strain evidence="5 6">ANT13_2</strain>
    </source>
</reference>
<dbReference type="InterPro" id="IPR002937">
    <property type="entry name" value="Amino_oxidase"/>
</dbReference>
<organism evidence="5 6">
    <name type="scientific">Paeniglutamicibacter terrestris</name>
    <dbReference type="NCBI Taxonomy" id="2723403"/>
    <lineage>
        <taxon>Bacteria</taxon>
        <taxon>Bacillati</taxon>
        <taxon>Actinomycetota</taxon>
        <taxon>Actinomycetes</taxon>
        <taxon>Micrococcales</taxon>
        <taxon>Micrococcaceae</taxon>
        <taxon>Paeniglutamicibacter</taxon>
    </lineage>
</organism>
<comment type="function">
    <text evidence="1">Probable oxidoreductase that may play a role as regulator of mitochondrial function.</text>
</comment>
<dbReference type="Proteomes" id="UP000746595">
    <property type="component" value="Unassembled WGS sequence"/>
</dbReference>
<evidence type="ECO:0000313" key="5">
    <source>
        <dbReference type="EMBL" id="NKG20153.1"/>
    </source>
</evidence>
<gene>
    <name evidence="5" type="ORF">HED64_05415</name>
</gene>
<evidence type="ECO:0000256" key="2">
    <source>
        <dbReference type="ARBA" id="ARBA00038825"/>
    </source>
</evidence>
<protein>
    <recommendedName>
        <fullName evidence="3">Pyridine nucleotide-disulfide oxidoreductase domain-containing protein 2</fullName>
    </recommendedName>
</protein>
<dbReference type="RefSeq" id="WP_168151006.1">
    <property type="nucleotide sequence ID" value="NZ_JAAWVT010000001.1"/>
</dbReference>
<dbReference type="SUPFAM" id="SSF51905">
    <property type="entry name" value="FAD/NAD(P)-binding domain"/>
    <property type="match status" value="1"/>
</dbReference>
<comment type="subunit">
    <text evidence="2">Interacts with COX5B; this interaction may contribute to localize PYROXD2 to the inner face of the inner mitochondrial membrane.</text>
</comment>